<dbReference type="OrthoDB" id="16520at2759"/>
<evidence type="ECO:0000256" key="14">
    <source>
        <dbReference type="ARBA" id="ARBA00023136"/>
    </source>
</evidence>
<keyword evidence="8" id="KW-0645">Protease</keyword>
<protein>
    <recommendedName>
        <fullName evidence="5">dipeptidyl-peptidase IV</fullName>
        <ecNumber evidence="5">3.4.14.5</ecNumber>
    </recommendedName>
</protein>
<evidence type="ECO:0000256" key="4">
    <source>
        <dbReference type="ARBA" id="ARBA00006150"/>
    </source>
</evidence>
<dbReference type="Pfam" id="PF00930">
    <property type="entry name" value="DPPIV_N"/>
    <property type="match status" value="1"/>
</dbReference>
<dbReference type="InterPro" id="IPR002469">
    <property type="entry name" value="Peptidase_S9B_N"/>
</dbReference>
<evidence type="ECO:0000259" key="19">
    <source>
        <dbReference type="Pfam" id="PF00930"/>
    </source>
</evidence>
<keyword evidence="9 17" id="KW-0812">Transmembrane</keyword>
<dbReference type="PROSITE" id="PS00708">
    <property type="entry name" value="PRO_ENDOPEP_SER"/>
    <property type="match status" value="1"/>
</dbReference>
<comment type="subcellular location">
    <subcellularLocation>
        <location evidence="3">Vacuole membrane</location>
        <topology evidence="3">Single-pass type II membrane protein</topology>
    </subcellularLocation>
</comment>
<dbReference type="Proteomes" id="UP000310066">
    <property type="component" value="Unassembled WGS sequence"/>
</dbReference>
<evidence type="ECO:0000256" key="17">
    <source>
        <dbReference type="SAM" id="Phobius"/>
    </source>
</evidence>
<evidence type="ECO:0000256" key="6">
    <source>
        <dbReference type="ARBA" id="ARBA00022438"/>
    </source>
</evidence>
<reference evidence="20 21" key="1">
    <citation type="submission" date="2017-03" db="EMBL/GenBank/DDBJ databases">
        <title>Genomes of endolithic fungi from Antarctica.</title>
        <authorList>
            <person name="Coleine C."/>
            <person name="Masonjones S."/>
            <person name="Stajich J.E."/>
        </authorList>
    </citation>
    <scope>NUCLEOTIDE SEQUENCE [LARGE SCALE GENOMIC DNA]</scope>
    <source>
        <strain evidence="20 21">CCFEE 5311</strain>
    </source>
</reference>
<comment type="function">
    <text evidence="2">Type IV dipeptidyl-peptidase which removes N-terminal dipeptides sequentially from polypeptides having unsubstituted N-termini provided that the penultimate residue is proline.</text>
</comment>
<dbReference type="STRING" id="329885.A0A4U0V7A5"/>
<evidence type="ECO:0000256" key="5">
    <source>
        <dbReference type="ARBA" id="ARBA00012062"/>
    </source>
</evidence>
<feature type="region of interest" description="Disordered" evidence="16">
    <location>
        <begin position="1"/>
        <end position="42"/>
    </location>
</feature>
<evidence type="ECO:0000256" key="15">
    <source>
        <dbReference type="ARBA" id="ARBA00023180"/>
    </source>
</evidence>
<dbReference type="FunFam" id="3.40.50.1820:FF:000003">
    <property type="entry name" value="Dipeptidyl peptidase 4"/>
    <property type="match status" value="1"/>
</dbReference>
<dbReference type="Pfam" id="PF00326">
    <property type="entry name" value="Peptidase_S9"/>
    <property type="match status" value="1"/>
</dbReference>
<keyword evidence="12" id="KW-0735">Signal-anchor</keyword>
<evidence type="ECO:0000313" key="21">
    <source>
        <dbReference type="Proteomes" id="UP000310066"/>
    </source>
</evidence>
<dbReference type="EMBL" id="NAJP01000014">
    <property type="protein sequence ID" value="TKA44690.1"/>
    <property type="molecule type" value="Genomic_DNA"/>
</dbReference>
<dbReference type="GO" id="GO:0005886">
    <property type="term" value="C:plasma membrane"/>
    <property type="evidence" value="ECO:0007669"/>
    <property type="project" value="TreeGrafter"/>
</dbReference>
<organism evidence="20 21">
    <name type="scientific">Friedmanniomyces endolithicus</name>
    <dbReference type="NCBI Taxonomy" id="329885"/>
    <lineage>
        <taxon>Eukaryota</taxon>
        <taxon>Fungi</taxon>
        <taxon>Dikarya</taxon>
        <taxon>Ascomycota</taxon>
        <taxon>Pezizomycotina</taxon>
        <taxon>Dothideomycetes</taxon>
        <taxon>Dothideomycetidae</taxon>
        <taxon>Mycosphaerellales</taxon>
        <taxon>Teratosphaeriaceae</taxon>
        <taxon>Friedmanniomyces</taxon>
    </lineage>
</organism>
<name>A0A4U0V7A5_9PEZI</name>
<dbReference type="InterPro" id="IPR002471">
    <property type="entry name" value="Pept_S9_AS"/>
</dbReference>
<dbReference type="InterPro" id="IPR029058">
    <property type="entry name" value="AB_hydrolase_fold"/>
</dbReference>
<dbReference type="Gene3D" id="2.140.10.30">
    <property type="entry name" value="Dipeptidylpeptidase IV, N-terminal domain"/>
    <property type="match status" value="1"/>
</dbReference>
<dbReference type="GO" id="GO:0004252">
    <property type="term" value="F:serine-type endopeptidase activity"/>
    <property type="evidence" value="ECO:0007669"/>
    <property type="project" value="InterPro"/>
</dbReference>
<dbReference type="InterPro" id="IPR050278">
    <property type="entry name" value="Serine_Prot_S9B/DPPIV"/>
</dbReference>
<dbReference type="Gene3D" id="3.40.50.1820">
    <property type="entry name" value="alpha/beta hydrolase"/>
    <property type="match status" value="1"/>
</dbReference>
<gene>
    <name evidence="20" type="ORF">B0A54_04641</name>
</gene>
<dbReference type="PANTHER" id="PTHR11731">
    <property type="entry name" value="PROTEASE FAMILY S9B,C DIPEPTIDYL-PEPTIDASE IV-RELATED"/>
    <property type="match status" value="1"/>
</dbReference>
<evidence type="ECO:0000256" key="13">
    <source>
        <dbReference type="ARBA" id="ARBA00022989"/>
    </source>
</evidence>
<evidence type="ECO:0000313" key="20">
    <source>
        <dbReference type="EMBL" id="TKA44690.1"/>
    </source>
</evidence>
<dbReference type="PANTHER" id="PTHR11731:SF200">
    <property type="entry name" value="DIPEPTIDYL PEPTIDASE 10, ISOFORM B"/>
    <property type="match status" value="1"/>
</dbReference>
<dbReference type="GO" id="GO:0008239">
    <property type="term" value="F:dipeptidyl-peptidase activity"/>
    <property type="evidence" value="ECO:0007669"/>
    <property type="project" value="UniProtKB-EC"/>
</dbReference>
<evidence type="ECO:0000256" key="3">
    <source>
        <dbReference type="ARBA" id="ARBA00004576"/>
    </source>
</evidence>
<evidence type="ECO:0000256" key="9">
    <source>
        <dbReference type="ARBA" id="ARBA00022692"/>
    </source>
</evidence>
<keyword evidence="13 17" id="KW-1133">Transmembrane helix</keyword>
<dbReference type="InterPro" id="IPR001375">
    <property type="entry name" value="Peptidase_S9_cat"/>
</dbReference>
<evidence type="ECO:0000256" key="8">
    <source>
        <dbReference type="ARBA" id="ARBA00022670"/>
    </source>
</evidence>
<feature type="domain" description="Peptidase S9 prolyl oligopeptidase catalytic" evidence="18">
    <location>
        <begin position="689"/>
        <end position="891"/>
    </location>
</feature>
<feature type="domain" description="Dipeptidylpeptidase IV N-terminal" evidence="19">
    <location>
        <begin position="223"/>
        <end position="600"/>
    </location>
</feature>
<keyword evidence="14 17" id="KW-0472">Membrane</keyword>
<evidence type="ECO:0000259" key="18">
    <source>
        <dbReference type="Pfam" id="PF00326"/>
    </source>
</evidence>
<feature type="compositionally biased region" description="Basic and acidic residues" evidence="16">
    <location>
        <begin position="1"/>
        <end position="14"/>
    </location>
</feature>
<dbReference type="EC" id="3.4.14.5" evidence="5"/>
<evidence type="ECO:0000256" key="11">
    <source>
        <dbReference type="ARBA" id="ARBA00022825"/>
    </source>
</evidence>
<feature type="transmembrane region" description="Helical" evidence="17">
    <location>
        <begin position="91"/>
        <end position="111"/>
    </location>
</feature>
<dbReference type="GO" id="GO:0006508">
    <property type="term" value="P:proteolysis"/>
    <property type="evidence" value="ECO:0007669"/>
    <property type="project" value="UniProtKB-KW"/>
</dbReference>
<keyword evidence="15" id="KW-0325">Glycoprotein</keyword>
<evidence type="ECO:0000256" key="1">
    <source>
        <dbReference type="ARBA" id="ARBA00001257"/>
    </source>
</evidence>
<keyword evidence="6 20" id="KW-0031">Aminopeptidase</keyword>
<dbReference type="SUPFAM" id="SSF53474">
    <property type="entry name" value="alpha/beta-Hydrolases"/>
    <property type="match status" value="1"/>
</dbReference>
<dbReference type="GO" id="GO:0005774">
    <property type="term" value="C:vacuolar membrane"/>
    <property type="evidence" value="ECO:0007669"/>
    <property type="project" value="UniProtKB-SubCell"/>
</dbReference>
<evidence type="ECO:0000256" key="2">
    <source>
        <dbReference type="ARBA" id="ARBA00002218"/>
    </source>
</evidence>
<keyword evidence="7" id="KW-0926">Vacuole</keyword>
<dbReference type="SUPFAM" id="SSF82171">
    <property type="entry name" value="DPP6 N-terminal domain-like"/>
    <property type="match status" value="1"/>
</dbReference>
<evidence type="ECO:0000256" key="12">
    <source>
        <dbReference type="ARBA" id="ARBA00022968"/>
    </source>
</evidence>
<accession>A0A4U0V7A5</accession>
<feature type="compositionally biased region" description="Basic and acidic residues" evidence="16">
    <location>
        <begin position="22"/>
        <end position="33"/>
    </location>
</feature>
<keyword evidence="10" id="KW-0378">Hydrolase</keyword>
<comment type="catalytic activity">
    <reaction evidence="1">
        <text>Release of an N-terminal dipeptide, Xaa-Yaa-|-Zaa-, from a polypeptide, preferentially when Yaa is Pro, provided Zaa is neither Pro nor hydroxyproline.</text>
        <dbReference type="EC" id="3.4.14.5"/>
    </reaction>
</comment>
<evidence type="ECO:0000256" key="16">
    <source>
        <dbReference type="SAM" id="MobiDB-lite"/>
    </source>
</evidence>
<dbReference type="GO" id="GO:0004177">
    <property type="term" value="F:aminopeptidase activity"/>
    <property type="evidence" value="ECO:0007669"/>
    <property type="project" value="UniProtKB-KW"/>
</dbReference>
<sequence>MARADDYASEESQRLVDPSSPADHDDHRHHDPRISASSASSTSLVLEHISDKGAKEMLYTSGRPRAELDMGEEDLAWKRQTKPSERKLRRIFYVMIAIGAIGWMAALSLFLSQDRHVSHSARPHDPHATSTIGNGKKVTLEQVLTGRWFAREHAVRWIAGSQGEDGLLLERGGTEGRDYLVVEDVRYRGDDIETQKAHSSTLMKSGEFDVGRERVSVNEAWPSADHRKVLVQSDYESQWRHSGTARYWIFDVATQKAEPLDPNNLYGRIQIASWSPTSDAVVFTRDNNMYIRHLDSDTATRITNDGGSELFYGIPDWVYEEEVLAGSSATWWSGDGKFVAFFRTDESKVPSFPVQYFFSRPSGEKPKDGEENYPETREIKYPKAGAPMSVVSLQIYDVDKGEVFTVPIGGDFADDNRLITEVVWAGKSGKVIVRSTNRESDVLKTIVIDATRREGKTVRERNVQQLDGGWFEVSETTTFVPADPANGRDHDGYIDTVIYNNYDHLAYFTPLDNPQPKMLTEGDWEVVKAPSSVDLKNNIVYFVATKDGSTQRHVYTVDLKGGPDSISAVTDTSQIGYYEPSFSAGSQFMLLTYHGPHIPWQKVLSTPSNTGNAANTDITIETNKALEDLAKKSELPIEVYQTINVDGFDLNLVERRPPHFDPKRKYPVLFFLYNGPGFQNVNRKFTIDFQSFVASSLGYIVVTLDGRGTGLMGRKHRCIVRGNIGYWEAHDQIAAANLWKAKSYVDGSRMAIWGWSYGGFMTLKVLETDAGQTFKYGMAVAPVTDWRYYDSVYTERYMHTPQHNPGGYDNATISNMTALSNNTRFLVMHGASDDNVHFQNTLSLLDKLDLANVRNYDVHIFPDSDHSIYFHNGNRVVYEKLRDWLINAFNGEWLRTEDPRPLDEL</sequence>
<evidence type="ECO:0000256" key="10">
    <source>
        <dbReference type="ARBA" id="ARBA00022801"/>
    </source>
</evidence>
<evidence type="ECO:0000256" key="7">
    <source>
        <dbReference type="ARBA" id="ARBA00022554"/>
    </source>
</evidence>
<keyword evidence="11" id="KW-0720">Serine protease</keyword>
<comment type="similarity">
    <text evidence="4">Belongs to the peptidase S9B family.</text>
</comment>
<comment type="caution">
    <text evidence="20">The sequence shown here is derived from an EMBL/GenBank/DDBJ whole genome shotgun (WGS) entry which is preliminary data.</text>
</comment>
<proteinExistence type="inferred from homology"/>
<dbReference type="AlphaFoldDB" id="A0A4U0V7A5"/>